<dbReference type="Gene3D" id="3.20.20.80">
    <property type="entry name" value="Glycosidases"/>
    <property type="match status" value="2"/>
</dbReference>
<dbReference type="GO" id="GO:0043169">
    <property type="term" value="F:cation binding"/>
    <property type="evidence" value="ECO:0007669"/>
    <property type="project" value="InterPro"/>
</dbReference>
<dbReference type="GO" id="GO:0003844">
    <property type="term" value="F:1,4-alpha-glucan branching enzyme activity"/>
    <property type="evidence" value="ECO:0007669"/>
    <property type="project" value="UniProtKB-EC"/>
</dbReference>
<keyword evidence="5" id="KW-0808">Transferase</keyword>
<dbReference type="SUPFAM" id="SSF51445">
    <property type="entry name" value="(Trans)glycosidases"/>
    <property type="match status" value="1"/>
</dbReference>
<dbReference type="GeneID" id="92365563"/>
<dbReference type="Gene3D" id="3.40.50.2000">
    <property type="entry name" value="Glycogen Phosphorylase B"/>
    <property type="match status" value="2"/>
</dbReference>
<dbReference type="Pfam" id="PF02806">
    <property type="entry name" value="Alpha-amylase_C"/>
    <property type="match status" value="1"/>
</dbReference>
<organism evidence="5 6">
    <name type="scientific">Cryptosporidium andersoni</name>
    <dbReference type="NCBI Taxonomy" id="117008"/>
    <lineage>
        <taxon>Eukaryota</taxon>
        <taxon>Sar</taxon>
        <taxon>Alveolata</taxon>
        <taxon>Apicomplexa</taxon>
        <taxon>Conoidasida</taxon>
        <taxon>Coccidia</taxon>
        <taxon>Eucoccidiorida</taxon>
        <taxon>Eimeriorina</taxon>
        <taxon>Cryptosporidiidae</taxon>
        <taxon>Cryptosporidium</taxon>
    </lineage>
</organism>
<feature type="domain" description="Glycosyltransferase subfamily 4-like N-terminal" evidence="4">
    <location>
        <begin position="1208"/>
        <end position="1391"/>
    </location>
</feature>
<dbReference type="GO" id="GO:0005737">
    <property type="term" value="C:cytoplasm"/>
    <property type="evidence" value="ECO:0007669"/>
    <property type="project" value="TreeGrafter"/>
</dbReference>
<feature type="domain" description="Glycosyl transferase family 1" evidence="2">
    <location>
        <begin position="1411"/>
        <end position="1570"/>
    </location>
</feature>
<dbReference type="SUPFAM" id="SSF51011">
    <property type="entry name" value="Glycosyl hydrolase domain"/>
    <property type="match status" value="1"/>
</dbReference>
<dbReference type="InterPro" id="IPR001296">
    <property type="entry name" value="Glyco_trans_1"/>
</dbReference>
<dbReference type="CDD" id="cd03801">
    <property type="entry name" value="GT4_PimA-like"/>
    <property type="match status" value="1"/>
</dbReference>
<accession>A0A1J4MU81</accession>
<name>A0A1J4MU81_9CRYT</name>
<dbReference type="InterPro" id="IPR028098">
    <property type="entry name" value="Glyco_trans_4-like_N"/>
</dbReference>
<evidence type="ECO:0000313" key="6">
    <source>
        <dbReference type="Proteomes" id="UP000186804"/>
    </source>
</evidence>
<comment type="caution">
    <text evidence="5">The sequence shown here is derived from an EMBL/GenBank/DDBJ whole genome shotgun (WGS) entry which is preliminary data.</text>
</comment>
<reference evidence="5 6" key="1">
    <citation type="submission" date="2016-10" db="EMBL/GenBank/DDBJ databases">
        <title>Reductive evolution of mitochondrial metabolism and differential evolution of invasion-related proteins in Cryptosporidium.</title>
        <authorList>
            <person name="Liu S."/>
            <person name="Roellig D.M."/>
            <person name="Guo Y."/>
            <person name="Li N."/>
            <person name="Frace M.A."/>
            <person name="Tang K."/>
            <person name="Zhang L."/>
            <person name="Feng Y."/>
            <person name="Xiao L."/>
        </authorList>
    </citation>
    <scope>NUCLEOTIDE SEQUENCE [LARGE SCALE GENOMIC DNA]</scope>
    <source>
        <strain evidence="5">30847</strain>
    </source>
</reference>
<evidence type="ECO:0000259" key="2">
    <source>
        <dbReference type="Pfam" id="PF00534"/>
    </source>
</evidence>
<keyword evidence="6" id="KW-1185">Reference proteome</keyword>
<dbReference type="InterPro" id="IPR017853">
    <property type="entry name" value="GH"/>
</dbReference>
<sequence length="1967" mass="224779">MMDNNEIFNNQEYRGSVEDIKTHKTGIDTKLDIFSNNISYLDWLDCNHDCNKSNCLIDSSYPVIFTRIICRNSKQKREILGHISDFSQLVVGTSWFVLEDFSDYNKITVIEFFGYCNGSFVRTIYNNKDMKSIISNKLDTSKCGDFDILNIKEMKGKFTSHVDVIIKSLLEEEQSYNYSNGIILNGSIKSQKNEVFKKYKDKIVTSFEKLDSKLSLQTYSPSSIVFIVNISCEDTSKCIDRIEDVFMKSWMMNEDIRQEIIDCDSLPFLAMLTPRLDLVDGGEMLNKNQLIMFHMFTSVSEYALVTSTTIWNDYLVLLSNIGSSCEYTTNKLIYSTENSIFDGSIPLMSDSESSGNGEICNKRNESNSENMIINRTSMVSSLSTTSKGNDNSNYLSSTDAESCLTSANCSTEEILDRTTSIGFDSHFMNINLLLVRRLSDICFWETSLINEDDLIAASNLRKGVFLNNSIDRNIIDNMELNIKNDHVDIYSVHFPKHSLLNNGIPVVKCKKFKYSMDHLKKILAESVTNDMYSFSGDLSGIDNRSDDSEKNNLSLNCRINKGNRLSNLHIAAYSQFCQIHKLMGIIKLFKPNSNNQDIWLFREFISDLIPHVSDNLCKQGEQHIQDDKLDTHSLEECNFQRKQIAVYLVGDFNNWNKTSHPMVLETEDTYSQRNQTYSNYPVIPDFMKGYVYSIVMNSEEFGENKEGSFRIRIILKDNNTGEELETYRLLSYSKRLSKHGDLINFVVPNNPLKIGFKKRDYKDELDNYRTKDINIRFTNVESEDYIEMPNPIPKCVLKNNVMESPYTSIAILNSLIENIRKSPLFVYEVHIGLSTSNSNNIGSYRSFAENILPRVSRIGYNCILFIGLLEHYPYNLRGYFNYNYFSPSNIYGNLQDFLYLVSECHRRGMIVLTDLNLTYGDITSYNALVCSQNESQTHNYDFKKSHYKQNDEIKEQSQNIQSEYSDSNYISKLFLNESQTNINPFIATNIGTISPYYLQNDPNIVSPYNIYHKQVAPLNLGYIPMLAIILSSIHYLMTELHIDGFRFYILPAEEETTEYPNGSVIRLVNDLVHSIKPYGITISHEISLPNTKPSFELTIPIESGGLGFDYVWDSSISCALKHIALINWQSLNLKRDILSIFEEDTIRIELSRPRRAISTRLSAKLLKDSDLCNIRRIYGLESLETNIASQNPLRIAMFSWESLHTHAVGGVAPHVSELSAGLVHFGHEVHLFTRATTSVYVVRVCDGVIYHECPFQLHSDFVTEITNMCNSFVYYMQLWESGLTNVPVGIPKNGFKFNICHCHDWLAAPVLTSLRRIGNNGRTTFLTIHSTEYGRCGNQSYGGQSRCIADIEREACHTANRLICVSGVLADEVCRLYGVNRNKIQVIYNGIFCETFDRVHVNDPGEVKRRYHIGPMDPTFLCVARMVVQKGVDLLIEAVPGVLKYRSDTKFIIAGDGHQKDEIERRSHQLGIHNSVRFVGKQCGDELIRLYKACDAIVVPSRNEPFGIVVLEGWSAGKPVVATTSGGPRDFLSPNVDGYLVDPNKDSIAWGCCEILKNFEHSRWMGSRGRVKAAFSFSWNTIARLTSNLYFEQCNILDVCPSLNLDIREPFILQCLGQDALHHHMTVFDNFEKSCNGLRSLKLCNLTMMAFNRFGLLHSMGSEFGNPDTFDFPRPNNNFNRSRSFCNWDLADNKGLKFKHIEFFNASLIRFEKLMNWIFISKSNTSNLSHQSLANYNLREIETNSCTNQGYNLNTPCLYSNTSQASSNGLSSTDCETLSLDEIKHCELDHMMKKVQQEINKCVYETCTSACCDITANKPCVTLCHEEDKVLIVERANCTFVFNYSGNYYSNYGFGITNKQIQTIILDTEDERFGGTKINTKSFNKVNYTEGFNLYLKGNGNEYHFNNQRTIDPQHFRQTIFLDLPAFSGVILAPFDIVQHIPFENIGNKLLLENIDEFIEQLKVFQN</sequence>
<dbReference type="Gene3D" id="2.60.40.1180">
    <property type="entry name" value="Golgi alpha-mannosidase II"/>
    <property type="match status" value="1"/>
</dbReference>
<dbReference type="OrthoDB" id="196493at2759"/>
<dbReference type="EMBL" id="LRBS01000027">
    <property type="protein sequence ID" value="OII77802.1"/>
    <property type="molecule type" value="Genomic_DNA"/>
</dbReference>
<dbReference type="PANTHER" id="PTHR43651:SF3">
    <property type="entry name" value="1,4-ALPHA-GLUCAN-BRANCHING ENZYME"/>
    <property type="match status" value="1"/>
</dbReference>
<keyword evidence="1" id="KW-0328">Glycosyltransferase</keyword>
<dbReference type="Proteomes" id="UP000186804">
    <property type="component" value="Unassembled WGS sequence"/>
</dbReference>
<gene>
    <name evidence="5" type="ORF">cand_013780</name>
</gene>
<dbReference type="InterPro" id="IPR013780">
    <property type="entry name" value="Glyco_hydro_b"/>
</dbReference>
<protein>
    <submittedName>
        <fullName evidence="5">Glycosyl transferase</fullName>
    </submittedName>
</protein>
<dbReference type="VEuPathDB" id="CryptoDB:cand_013780"/>
<dbReference type="PANTHER" id="PTHR43651">
    <property type="entry name" value="1,4-ALPHA-GLUCAN-BRANCHING ENZYME"/>
    <property type="match status" value="1"/>
</dbReference>
<dbReference type="Pfam" id="PF00534">
    <property type="entry name" value="Glycos_transf_1"/>
    <property type="match status" value="1"/>
</dbReference>
<evidence type="ECO:0000259" key="4">
    <source>
        <dbReference type="Pfam" id="PF13439"/>
    </source>
</evidence>
<proteinExistence type="predicted"/>
<dbReference type="SUPFAM" id="SSF53756">
    <property type="entry name" value="UDP-Glycosyltransferase/glycogen phosphorylase"/>
    <property type="match status" value="1"/>
</dbReference>
<evidence type="ECO:0000313" key="5">
    <source>
        <dbReference type="EMBL" id="OII77802.1"/>
    </source>
</evidence>
<dbReference type="GO" id="GO:0005975">
    <property type="term" value="P:carbohydrate metabolic process"/>
    <property type="evidence" value="ECO:0007669"/>
    <property type="project" value="InterPro"/>
</dbReference>
<evidence type="ECO:0000259" key="3">
    <source>
        <dbReference type="Pfam" id="PF02806"/>
    </source>
</evidence>
<dbReference type="Pfam" id="PF13439">
    <property type="entry name" value="Glyco_transf_4"/>
    <property type="match status" value="1"/>
</dbReference>
<dbReference type="InterPro" id="IPR006048">
    <property type="entry name" value="A-amylase/branching_C"/>
</dbReference>
<dbReference type="RefSeq" id="XP_067069648.1">
    <property type="nucleotide sequence ID" value="XM_067211613.1"/>
</dbReference>
<evidence type="ECO:0000256" key="1">
    <source>
        <dbReference type="ARBA" id="ARBA00022676"/>
    </source>
</evidence>
<feature type="domain" description="Alpha-amylase/branching enzyme C-terminal all beta" evidence="3">
    <location>
        <begin position="1824"/>
        <end position="1895"/>
    </location>
</feature>